<keyword evidence="3 5" id="KW-1133">Transmembrane helix</keyword>
<comment type="caution">
    <text evidence="7">The sequence shown here is derived from an EMBL/GenBank/DDBJ whole genome shotgun (WGS) entry which is preliminary data.</text>
</comment>
<keyword evidence="2 5" id="KW-0812">Transmembrane</keyword>
<sequence length="141" mass="15905">MQQQKETHLTPIGYLLWFFGGIFGYHRFYYGRQLTGLLWMLTAGIFFIGWIVDAFLIPGMNRDANNQFKSGETDYSVAWVLMLFLGIFGAHRFYMGKIGTGVLYLLTLGLLGFGVIYDLFTLNGQVSERNGETAQGEPVPA</sequence>
<organism evidence="7 8">
    <name type="scientific">Alcanivorax jadensis T9</name>
    <dbReference type="NCBI Taxonomy" id="1177181"/>
    <lineage>
        <taxon>Bacteria</taxon>
        <taxon>Pseudomonadati</taxon>
        <taxon>Pseudomonadota</taxon>
        <taxon>Gammaproteobacteria</taxon>
        <taxon>Oceanospirillales</taxon>
        <taxon>Alcanivoracaceae</taxon>
        <taxon>Alcanivorax</taxon>
    </lineage>
</organism>
<name>A0ABR4WA17_9GAMM</name>
<gene>
    <name evidence="7" type="ORF">T9A_02833</name>
</gene>
<evidence type="ECO:0000256" key="5">
    <source>
        <dbReference type="SAM" id="Phobius"/>
    </source>
</evidence>
<evidence type="ECO:0000256" key="1">
    <source>
        <dbReference type="ARBA" id="ARBA00004141"/>
    </source>
</evidence>
<dbReference type="Pfam" id="PF05154">
    <property type="entry name" value="TM2"/>
    <property type="match status" value="2"/>
</dbReference>
<evidence type="ECO:0000313" key="7">
    <source>
        <dbReference type="EMBL" id="KGD60075.1"/>
    </source>
</evidence>
<accession>A0ABR4WA17</accession>
<feature type="transmembrane region" description="Helical" evidence="5">
    <location>
        <begin position="77"/>
        <end position="95"/>
    </location>
</feature>
<feature type="transmembrane region" description="Helical" evidence="5">
    <location>
        <begin position="36"/>
        <end position="56"/>
    </location>
</feature>
<dbReference type="PANTHER" id="PTHR21016:SF25">
    <property type="entry name" value="TM2 DOMAIN-CONTAINING PROTEIN DDB_G0277895-RELATED"/>
    <property type="match status" value="1"/>
</dbReference>
<dbReference type="Proteomes" id="UP000029443">
    <property type="component" value="Unassembled WGS sequence"/>
</dbReference>
<dbReference type="PANTHER" id="PTHR21016">
    <property type="entry name" value="BETA-AMYLOID BINDING PROTEIN-RELATED"/>
    <property type="match status" value="1"/>
</dbReference>
<feature type="domain" description="TM2" evidence="6">
    <location>
        <begin position="74"/>
        <end position="120"/>
    </location>
</feature>
<feature type="domain" description="TM2" evidence="6">
    <location>
        <begin position="12"/>
        <end position="55"/>
    </location>
</feature>
<dbReference type="RefSeq" id="WP_035249736.1">
    <property type="nucleotide sequence ID" value="NZ_ARXU01000014.1"/>
</dbReference>
<evidence type="ECO:0000256" key="3">
    <source>
        <dbReference type="ARBA" id="ARBA00022989"/>
    </source>
</evidence>
<evidence type="ECO:0000256" key="4">
    <source>
        <dbReference type="ARBA" id="ARBA00023136"/>
    </source>
</evidence>
<dbReference type="InterPro" id="IPR007829">
    <property type="entry name" value="TM2"/>
</dbReference>
<reference evidence="7 8" key="1">
    <citation type="submission" date="2012-09" db="EMBL/GenBank/DDBJ databases">
        <title>Genome Sequence of alkane-degrading Bacterium Alcanivorax jadensis T9.</title>
        <authorList>
            <person name="Lai Q."/>
            <person name="Shao Z."/>
        </authorList>
    </citation>
    <scope>NUCLEOTIDE SEQUENCE [LARGE SCALE GENOMIC DNA]</scope>
    <source>
        <strain evidence="7 8">T9</strain>
    </source>
</reference>
<keyword evidence="4 5" id="KW-0472">Membrane</keyword>
<protein>
    <recommendedName>
        <fullName evidence="6">TM2 domain-containing protein</fullName>
    </recommendedName>
</protein>
<evidence type="ECO:0000256" key="2">
    <source>
        <dbReference type="ARBA" id="ARBA00022692"/>
    </source>
</evidence>
<proteinExistence type="predicted"/>
<comment type="subcellular location">
    <subcellularLocation>
        <location evidence="1">Membrane</location>
        <topology evidence="1">Multi-pass membrane protein</topology>
    </subcellularLocation>
</comment>
<feature type="transmembrane region" description="Helical" evidence="5">
    <location>
        <begin position="12"/>
        <end position="30"/>
    </location>
</feature>
<evidence type="ECO:0000313" key="8">
    <source>
        <dbReference type="Proteomes" id="UP000029443"/>
    </source>
</evidence>
<dbReference type="EMBL" id="ARXU01000014">
    <property type="protein sequence ID" value="KGD60075.1"/>
    <property type="molecule type" value="Genomic_DNA"/>
</dbReference>
<keyword evidence="8" id="KW-1185">Reference proteome</keyword>
<dbReference type="InterPro" id="IPR050932">
    <property type="entry name" value="TM2D1-3-like"/>
</dbReference>
<feature type="transmembrane region" description="Helical" evidence="5">
    <location>
        <begin position="101"/>
        <end position="120"/>
    </location>
</feature>
<evidence type="ECO:0000259" key="6">
    <source>
        <dbReference type="Pfam" id="PF05154"/>
    </source>
</evidence>